<proteinExistence type="predicted"/>
<dbReference type="Proteomes" id="UP001162992">
    <property type="component" value="Chromosome 10"/>
</dbReference>
<accession>A0ACC2CDP1</accession>
<name>A0ACC2CDP1_DIPCM</name>
<keyword evidence="2" id="KW-1185">Reference proteome</keyword>
<comment type="caution">
    <text evidence="1">The sequence shown here is derived from an EMBL/GenBank/DDBJ whole genome shotgun (WGS) entry which is preliminary data.</text>
</comment>
<protein>
    <submittedName>
        <fullName evidence="1">Uncharacterized protein</fullName>
    </submittedName>
</protein>
<organism evidence="1 2">
    <name type="scientific">Diphasiastrum complanatum</name>
    <name type="common">Issler's clubmoss</name>
    <name type="synonym">Lycopodium complanatum</name>
    <dbReference type="NCBI Taxonomy" id="34168"/>
    <lineage>
        <taxon>Eukaryota</taxon>
        <taxon>Viridiplantae</taxon>
        <taxon>Streptophyta</taxon>
        <taxon>Embryophyta</taxon>
        <taxon>Tracheophyta</taxon>
        <taxon>Lycopodiopsida</taxon>
        <taxon>Lycopodiales</taxon>
        <taxon>Lycopodiaceae</taxon>
        <taxon>Lycopodioideae</taxon>
        <taxon>Diphasiastrum</taxon>
    </lineage>
</organism>
<evidence type="ECO:0000313" key="1">
    <source>
        <dbReference type="EMBL" id="KAJ7540123.1"/>
    </source>
</evidence>
<sequence>MSSSYQGHTLLEPIGVVGQIIPWNFPLVMVAMKVGPALACGNTVILKPAEQTPLTALYAAQLAKEAGLPPGVLNVLPGFGPTAGAAIANHNGIDKVAFTGSTEVGREVMIAAAKSNLKPVSLELGGKSPLIILDDADLDLAVTLSHLALFFNQGQVCCAGSRIFVQEGLYNTFLERITELAKKRVIGDPFQGGVDHGPLIDQIQLERVVSYIESGKKEGANLVIGGSQIGSKGYYLEPTIFADVQDNMKIAEEEIFGPVMSILKFKSLEEIVQRANNTRYGLAAGIVTKNIDVASRLSRSIRAGTIWINCYHVLDPSLPFGGYKMSGIGRENGEYALQNYLQVKAVVSPLVDSPWL</sequence>
<dbReference type="EMBL" id="CM055101">
    <property type="protein sequence ID" value="KAJ7540123.1"/>
    <property type="molecule type" value="Genomic_DNA"/>
</dbReference>
<evidence type="ECO:0000313" key="2">
    <source>
        <dbReference type="Proteomes" id="UP001162992"/>
    </source>
</evidence>
<reference evidence="2" key="1">
    <citation type="journal article" date="2024" name="Proc. Natl. Acad. Sci. U.S.A.">
        <title>Extraordinary preservation of gene collinearity over three hundred million years revealed in homosporous lycophytes.</title>
        <authorList>
            <person name="Li C."/>
            <person name="Wickell D."/>
            <person name="Kuo L.Y."/>
            <person name="Chen X."/>
            <person name="Nie B."/>
            <person name="Liao X."/>
            <person name="Peng D."/>
            <person name="Ji J."/>
            <person name="Jenkins J."/>
            <person name="Williams M."/>
            <person name="Shu S."/>
            <person name="Plott C."/>
            <person name="Barry K."/>
            <person name="Rajasekar S."/>
            <person name="Grimwood J."/>
            <person name="Han X."/>
            <person name="Sun S."/>
            <person name="Hou Z."/>
            <person name="He W."/>
            <person name="Dai G."/>
            <person name="Sun C."/>
            <person name="Schmutz J."/>
            <person name="Leebens-Mack J.H."/>
            <person name="Li F.W."/>
            <person name="Wang L."/>
        </authorList>
    </citation>
    <scope>NUCLEOTIDE SEQUENCE [LARGE SCALE GENOMIC DNA]</scope>
    <source>
        <strain evidence="2">cv. PW_Plant_1</strain>
    </source>
</reference>
<gene>
    <name evidence="1" type="ORF">O6H91_10G002000</name>
</gene>